<proteinExistence type="inferred from homology"/>
<dbReference type="EC" id="6.2.1.44" evidence="4"/>
<keyword evidence="9" id="KW-1185">Reference proteome</keyword>
<comment type="caution">
    <text evidence="8">The sequence shown here is derived from an EMBL/GenBank/DDBJ whole genome shotgun (WGS) entry which is preliminary data.</text>
</comment>
<evidence type="ECO:0000256" key="3">
    <source>
        <dbReference type="ARBA" id="ARBA00051915"/>
    </source>
</evidence>
<protein>
    <recommendedName>
        <fullName evidence="5">3-methylmercaptopropionyl-CoA ligase</fullName>
        <ecNumber evidence="4">6.2.1.44</ecNumber>
    </recommendedName>
</protein>
<evidence type="ECO:0000259" key="6">
    <source>
        <dbReference type="Pfam" id="PF00501"/>
    </source>
</evidence>
<dbReference type="Gene3D" id="3.30.300.30">
    <property type="match status" value="1"/>
</dbReference>
<dbReference type="eggNOG" id="COG0318">
    <property type="taxonomic scope" value="Bacteria"/>
</dbReference>
<dbReference type="InterPro" id="IPR045851">
    <property type="entry name" value="AMP-bd_C_sf"/>
</dbReference>
<dbReference type="InterPro" id="IPR050237">
    <property type="entry name" value="ATP-dep_AMP-bd_enzyme"/>
</dbReference>
<dbReference type="RefSeq" id="WP_038062704.1">
    <property type="nucleotide sequence ID" value="NZ_FOVB01000003.1"/>
</dbReference>
<comment type="catalytic activity">
    <reaction evidence="3">
        <text>3-(methylsulfanyl)propanoate + ATP + CoA = 3-(methylsulfanyl)propanoyl-CoA + AMP + diphosphate</text>
        <dbReference type="Rhea" id="RHEA:43052"/>
        <dbReference type="ChEBI" id="CHEBI:30616"/>
        <dbReference type="ChEBI" id="CHEBI:33019"/>
        <dbReference type="ChEBI" id="CHEBI:49016"/>
        <dbReference type="ChEBI" id="CHEBI:57287"/>
        <dbReference type="ChEBI" id="CHEBI:82815"/>
        <dbReference type="ChEBI" id="CHEBI:456215"/>
        <dbReference type="EC" id="6.2.1.44"/>
    </reaction>
    <physiologicalReaction direction="left-to-right" evidence="3">
        <dbReference type="Rhea" id="RHEA:43053"/>
    </physiologicalReaction>
</comment>
<dbReference type="InterPro" id="IPR025110">
    <property type="entry name" value="AMP-bd_C"/>
</dbReference>
<accession>A0A074TLV5</accession>
<reference evidence="8 9" key="1">
    <citation type="submission" date="2014-03" db="EMBL/GenBank/DDBJ databases">
        <title>The draft genome sequence of Thioclava dalianensis DLFJ1-1.</title>
        <authorList>
            <person name="Lai Q."/>
            <person name="Shao Z."/>
        </authorList>
    </citation>
    <scope>NUCLEOTIDE SEQUENCE [LARGE SCALE GENOMIC DNA]</scope>
    <source>
        <strain evidence="8 9">DLFJ1-1</strain>
    </source>
</reference>
<dbReference type="InterPro" id="IPR020845">
    <property type="entry name" value="AMP-binding_CS"/>
</dbReference>
<dbReference type="PANTHER" id="PTHR43767">
    <property type="entry name" value="LONG-CHAIN-FATTY-ACID--COA LIGASE"/>
    <property type="match status" value="1"/>
</dbReference>
<keyword evidence="2" id="KW-0436">Ligase</keyword>
<name>A0A074TLV5_9RHOB</name>
<dbReference type="SUPFAM" id="SSF56801">
    <property type="entry name" value="Acetyl-CoA synthetase-like"/>
    <property type="match status" value="1"/>
</dbReference>
<dbReference type="GO" id="GO:0016878">
    <property type="term" value="F:acid-thiol ligase activity"/>
    <property type="evidence" value="ECO:0007669"/>
    <property type="project" value="UniProtKB-ARBA"/>
</dbReference>
<evidence type="ECO:0000313" key="8">
    <source>
        <dbReference type="EMBL" id="KEP71150.1"/>
    </source>
</evidence>
<dbReference type="InterPro" id="IPR000873">
    <property type="entry name" value="AMP-dep_synth/lig_dom"/>
</dbReference>
<organism evidence="8 9">
    <name type="scientific">Thioclava dalianensis</name>
    <dbReference type="NCBI Taxonomy" id="1185766"/>
    <lineage>
        <taxon>Bacteria</taxon>
        <taxon>Pseudomonadati</taxon>
        <taxon>Pseudomonadota</taxon>
        <taxon>Alphaproteobacteria</taxon>
        <taxon>Rhodobacterales</taxon>
        <taxon>Paracoccaceae</taxon>
        <taxon>Thioclava</taxon>
    </lineage>
</organism>
<evidence type="ECO:0000256" key="2">
    <source>
        <dbReference type="ARBA" id="ARBA00022598"/>
    </source>
</evidence>
<dbReference type="PROSITE" id="PS00455">
    <property type="entry name" value="AMP_BINDING"/>
    <property type="match status" value="1"/>
</dbReference>
<dbReference type="FunFam" id="3.30.300.30:FF:000008">
    <property type="entry name" value="2,3-dihydroxybenzoate-AMP ligase"/>
    <property type="match status" value="1"/>
</dbReference>
<dbReference type="AlphaFoldDB" id="A0A074TLV5"/>
<evidence type="ECO:0000256" key="5">
    <source>
        <dbReference type="ARBA" id="ARBA00067668"/>
    </source>
</evidence>
<feature type="domain" description="AMP-binding enzyme C-terminal" evidence="7">
    <location>
        <begin position="410"/>
        <end position="485"/>
    </location>
</feature>
<dbReference type="Pfam" id="PF13193">
    <property type="entry name" value="AMP-binding_C"/>
    <property type="match status" value="1"/>
</dbReference>
<evidence type="ECO:0000256" key="1">
    <source>
        <dbReference type="ARBA" id="ARBA00006432"/>
    </source>
</evidence>
<sequence>MMVLNTPDPVALGAGLRPDALAAIELVTSQRWSYRALDLDIQRAITALSAQGIGPSDRVAALAHNSVYLIILQQALMRMGAILVPLNWRLSASELARLLEDCDPKLLYCDREVPPLPEGCRALSFDSFRTALATANPAARRPPGSASTPCIILYTSGTSGTPKGALLTPTFLMATAVNFSVLGEVGAGATFLCDTPMFHVIGIVTQIWPTLLQGGKIVVSTGFDPVETNERLGDPELGVTHYFCVPQMANALAQAENFDPSQWRSLKALFTGGAPIPASTIHAWLDRGVKLVDGYGMTETGTTLGMSLAPELLRSKAGTVGLPGPLTAIRLVDEADRDVPEGTPGEILVRGLSVIEGYWNRPEERARSFTEDGWLRTGDIGRRDSDGYIAIVDRRKDMFISGGENVYPLEVETALSTHAIVREVAVIGIADATWGEVGCAFVVIEPGARPDHDALTAHCRALIAHYKVPKRYEFVETLPRTASGKVMKHVLSKQLAE</sequence>
<evidence type="ECO:0000256" key="4">
    <source>
        <dbReference type="ARBA" id="ARBA00066616"/>
    </source>
</evidence>
<gene>
    <name evidence="8" type="ORF">DL1_10905</name>
</gene>
<dbReference type="STRING" id="1185766.SAMN05216224_103114"/>
<dbReference type="InterPro" id="IPR042099">
    <property type="entry name" value="ANL_N_sf"/>
</dbReference>
<evidence type="ECO:0000313" key="9">
    <source>
        <dbReference type="Proteomes" id="UP000027725"/>
    </source>
</evidence>
<evidence type="ECO:0000259" key="7">
    <source>
        <dbReference type="Pfam" id="PF13193"/>
    </source>
</evidence>
<dbReference type="Proteomes" id="UP000027725">
    <property type="component" value="Unassembled WGS sequence"/>
</dbReference>
<feature type="domain" description="AMP-dependent synthetase/ligase" evidence="6">
    <location>
        <begin position="17"/>
        <end position="359"/>
    </location>
</feature>
<dbReference type="EMBL" id="JHEH01000003">
    <property type="protein sequence ID" value="KEP71150.1"/>
    <property type="molecule type" value="Genomic_DNA"/>
</dbReference>
<dbReference type="OrthoDB" id="9803968at2"/>
<dbReference type="Gene3D" id="3.40.50.12780">
    <property type="entry name" value="N-terminal domain of ligase-like"/>
    <property type="match status" value="1"/>
</dbReference>
<dbReference type="PANTHER" id="PTHR43767:SF1">
    <property type="entry name" value="NONRIBOSOMAL PEPTIDE SYNTHASE PES1 (EUROFUNG)-RELATED"/>
    <property type="match status" value="1"/>
</dbReference>
<comment type="similarity">
    <text evidence="1">Belongs to the ATP-dependent AMP-binding enzyme family.</text>
</comment>
<dbReference type="Pfam" id="PF00501">
    <property type="entry name" value="AMP-binding"/>
    <property type="match status" value="1"/>
</dbReference>